<keyword evidence="3" id="KW-0732">Signal</keyword>
<name>A0A172TA83_9DEIO</name>
<dbReference type="PANTHER" id="PTHR30404:SF0">
    <property type="entry name" value="N-ACETYLMURAMOYL-L-ALANINE AMIDASE AMIC"/>
    <property type="match status" value="1"/>
</dbReference>
<evidence type="ECO:0000259" key="4">
    <source>
        <dbReference type="SMART" id="SM00646"/>
    </source>
</evidence>
<dbReference type="STRING" id="1182568.SU48_09285"/>
<dbReference type="CDD" id="cd02696">
    <property type="entry name" value="MurNAc-LAA"/>
    <property type="match status" value="1"/>
</dbReference>
<dbReference type="InterPro" id="IPR050695">
    <property type="entry name" value="N-acetylmuramoyl_amidase_3"/>
</dbReference>
<keyword evidence="6" id="KW-1185">Reference proteome</keyword>
<dbReference type="AlphaFoldDB" id="A0A172TA83"/>
<dbReference type="GO" id="GO:0009253">
    <property type="term" value="P:peptidoglycan catabolic process"/>
    <property type="evidence" value="ECO:0007669"/>
    <property type="project" value="InterPro"/>
</dbReference>
<dbReference type="Proteomes" id="UP000077363">
    <property type="component" value="Chromosome"/>
</dbReference>
<evidence type="ECO:0000256" key="3">
    <source>
        <dbReference type="SAM" id="SignalP"/>
    </source>
</evidence>
<feature type="domain" description="MurNAc-LAA" evidence="4">
    <location>
        <begin position="540"/>
        <end position="655"/>
    </location>
</feature>
<reference evidence="5 6" key="1">
    <citation type="submission" date="2015-01" db="EMBL/GenBank/DDBJ databases">
        <title>Deinococcus puniceus/DY1/ whole genome sequencing.</title>
        <authorList>
            <person name="Kim M.K."/>
            <person name="Srinivasan S."/>
            <person name="Lee J.-J."/>
        </authorList>
    </citation>
    <scope>NUCLEOTIDE SEQUENCE [LARGE SCALE GENOMIC DNA]</scope>
    <source>
        <strain evidence="5 6">DY1</strain>
    </source>
</reference>
<evidence type="ECO:0000256" key="1">
    <source>
        <dbReference type="ARBA" id="ARBA00022801"/>
    </source>
</evidence>
<dbReference type="Pfam" id="PF01520">
    <property type="entry name" value="Amidase_3"/>
    <property type="match status" value="1"/>
</dbReference>
<feature type="chain" id="PRO_5008000559" evidence="3">
    <location>
        <begin position="25"/>
        <end position="664"/>
    </location>
</feature>
<dbReference type="OrthoDB" id="53128at2"/>
<feature type="signal peptide" evidence="3">
    <location>
        <begin position="1"/>
        <end position="24"/>
    </location>
</feature>
<evidence type="ECO:0000313" key="5">
    <source>
        <dbReference type="EMBL" id="ANE43935.1"/>
    </source>
</evidence>
<evidence type="ECO:0000256" key="2">
    <source>
        <dbReference type="SAM" id="MobiDB-lite"/>
    </source>
</evidence>
<proteinExistence type="predicted"/>
<dbReference type="SUPFAM" id="SSF53187">
    <property type="entry name" value="Zn-dependent exopeptidases"/>
    <property type="match status" value="1"/>
</dbReference>
<feature type="region of interest" description="Disordered" evidence="2">
    <location>
        <begin position="318"/>
        <end position="381"/>
    </location>
</feature>
<dbReference type="GO" id="GO:0030288">
    <property type="term" value="C:outer membrane-bounded periplasmic space"/>
    <property type="evidence" value="ECO:0007669"/>
    <property type="project" value="TreeGrafter"/>
</dbReference>
<dbReference type="RefSeq" id="WP_064015008.1">
    <property type="nucleotide sequence ID" value="NZ_CP011387.1"/>
</dbReference>
<keyword evidence="1" id="KW-0378">Hydrolase</keyword>
<protein>
    <submittedName>
        <fullName evidence="5">N-acetylmuramoyl-L-alanine amidase</fullName>
    </submittedName>
</protein>
<gene>
    <name evidence="5" type="ORF">SU48_09285</name>
</gene>
<accession>A0A172TA83</accession>
<sequence length="664" mass="68591">MPLLSRFALLAALIAVPLACSARAAPDVFVAYPPEGHRVAFDHVILEGSVTPGANLKIGGQAVSVGADGLFMLWWPLRVGTNDLRLVTAAGGQTGSRTLRVIRTVPRALPATPTALDRDSVTPRMNLEFWDAAADAPAERSIRVSFRGSPGGRATFRLAGGAVQTMQEGPAGQYSATYTLPATARVQNAAFTVSLTGRDGRTTAAAAPGRLTSTAAGPRTATQRPGTVRGLGLNDATNLLTTLGGDPFLYPRNGMTFAAVGRQGDDLRVRLAPGVSALVTATQVALTPGAPRVGTAGTVVLDGLPAVPPALPEVLPVPIPPDPITPPESPAPLPSNPAPPESNLPELPPQPPRPKQATPQPVPAPPVTPVPTAPTSDLRVRVPLGGLRVPFTLDQTDDGRGLTLTLYGLSAPPVVDALPADPLLSRLTAAPAGPGVSRLTLELTAAQAWGFSAHYDGSDLLLTVRRPPALDPAQPLVGRVITLDAGHGGTQWGGAGSLRVPEKGLVLPITLRAAELLRAQGATVILTRTADVTLGLYERAEAAEAARADLLVSLHANALPDGRDPRGIRGPEIYFTHPQAAGVSAQILASLRRTLPDLGPGAGLKPGANLALTRPSTQISLLVELGYLTDPGNLRILMDKGGRERLAQAVAEGIAAFYAGQGKP</sequence>
<dbReference type="PANTHER" id="PTHR30404">
    <property type="entry name" value="N-ACETYLMURAMOYL-L-ALANINE AMIDASE"/>
    <property type="match status" value="1"/>
</dbReference>
<dbReference type="EMBL" id="CP011387">
    <property type="protein sequence ID" value="ANE43935.1"/>
    <property type="molecule type" value="Genomic_DNA"/>
</dbReference>
<feature type="compositionally biased region" description="Pro residues" evidence="2">
    <location>
        <begin position="318"/>
        <end position="372"/>
    </location>
</feature>
<dbReference type="InterPro" id="IPR002508">
    <property type="entry name" value="MurNAc-LAA_cat"/>
</dbReference>
<evidence type="ECO:0000313" key="6">
    <source>
        <dbReference type="Proteomes" id="UP000077363"/>
    </source>
</evidence>
<dbReference type="KEGG" id="dpu:SU48_09285"/>
<dbReference type="PATRIC" id="fig|1182568.3.peg.1931"/>
<dbReference type="GO" id="GO:0008745">
    <property type="term" value="F:N-acetylmuramoyl-L-alanine amidase activity"/>
    <property type="evidence" value="ECO:0007669"/>
    <property type="project" value="InterPro"/>
</dbReference>
<dbReference type="Gene3D" id="3.40.630.40">
    <property type="entry name" value="Zn-dependent exopeptidases"/>
    <property type="match status" value="1"/>
</dbReference>
<organism evidence="5 6">
    <name type="scientific">Deinococcus puniceus</name>
    <dbReference type="NCBI Taxonomy" id="1182568"/>
    <lineage>
        <taxon>Bacteria</taxon>
        <taxon>Thermotogati</taxon>
        <taxon>Deinococcota</taxon>
        <taxon>Deinococci</taxon>
        <taxon>Deinococcales</taxon>
        <taxon>Deinococcaceae</taxon>
        <taxon>Deinococcus</taxon>
    </lineage>
</organism>
<dbReference type="SMART" id="SM00646">
    <property type="entry name" value="Ami_3"/>
    <property type="match status" value="1"/>
</dbReference>